<organism evidence="9 10">
    <name type="scientific">Actinoplanes aureus</name>
    <dbReference type="NCBI Taxonomy" id="2792083"/>
    <lineage>
        <taxon>Bacteria</taxon>
        <taxon>Bacillati</taxon>
        <taxon>Actinomycetota</taxon>
        <taxon>Actinomycetes</taxon>
        <taxon>Micromonosporales</taxon>
        <taxon>Micromonosporaceae</taxon>
        <taxon>Actinoplanes</taxon>
    </lineage>
</organism>
<dbReference type="Pfam" id="PF00528">
    <property type="entry name" value="BPD_transp_1"/>
    <property type="match status" value="1"/>
</dbReference>
<gene>
    <name evidence="9" type="ORF">I4J89_33680</name>
</gene>
<dbReference type="AlphaFoldDB" id="A0A931CH76"/>
<dbReference type="GO" id="GO:0005886">
    <property type="term" value="C:plasma membrane"/>
    <property type="evidence" value="ECO:0007669"/>
    <property type="project" value="UniProtKB-SubCell"/>
</dbReference>
<evidence type="ECO:0000256" key="7">
    <source>
        <dbReference type="RuleBase" id="RU363032"/>
    </source>
</evidence>
<keyword evidence="10" id="KW-1185">Reference proteome</keyword>
<evidence type="ECO:0000256" key="5">
    <source>
        <dbReference type="ARBA" id="ARBA00022989"/>
    </source>
</evidence>
<comment type="similarity">
    <text evidence="7">Belongs to the binding-protein-dependent transport system permease family.</text>
</comment>
<dbReference type="PANTHER" id="PTHR30151">
    <property type="entry name" value="ALKANE SULFONATE ABC TRANSPORTER-RELATED, MEMBRANE SUBUNIT"/>
    <property type="match status" value="1"/>
</dbReference>
<protein>
    <submittedName>
        <fullName evidence="9">ABC transporter permease subunit</fullName>
    </submittedName>
</protein>
<feature type="transmembrane region" description="Helical" evidence="7">
    <location>
        <begin position="63"/>
        <end position="83"/>
    </location>
</feature>
<accession>A0A931CH76</accession>
<evidence type="ECO:0000313" key="9">
    <source>
        <dbReference type="EMBL" id="MBG0566411.1"/>
    </source>
</evidence>
<keyword evidence="3" id="KW-1003">Cell membrane</keyword>
<comment type="subcellular location">
    <subcellularLocation>
        <location evidence="1 7">Cell membrane</location>
        <topology evidence="1 7">Multi-pass membrane protein</topology>
    </subcellularLocation>
</comment>
<evidence type="ECO:0000256" key="1">
    <source>
        <dbReference type="ARBA" id="ARBA00004651"/>
    </source>
</evidence>
<dbReference type="InterPro" id="IPR035906">
    <property type="entry name" value="MetI-like_sf"/>
</dbReference>
<sequence length="247" mass="25812">MIRRAVLPALGIAGAAGLWESATRSGLVAPTDVPTLTSTVTALGDLLGSVPFWVAIGDTVRSWALGLVASAAVAIPLGLAIGASERAWRFVRIPVEALRPIPPIVILPLALLILHGGITFKIMLIMQGALWPLLIQTSYGVRDIDRVVLDTARSYRLGWWRRVVFVRLPAALPIVASALKLAAASAFAVALVTELIGGAPGLGQLLVVAAGGNDLPRVYALTLVAGLFGLLVAAAFGALQRRVAQTR</sequence>
<feature type="transmembrane region" description="Helical" evidence="7">
    <location>
        <begin position="218"/>
        <end position="239"/>
    </location>
</feature>
<evidence type="ECO:0000259" key="8">
    <source>
        <dbReference type="PROSITE" id="PS50928"/>
    </source>
</evidence>
<evidence type="ECO:0000256" key="2">
    <source>
        <dbReference type="ARBA" id="ARBA00022448"/>
    </source>
</evidence>
<feature type="transmembrane region" description="Helical" evidence="7">
    <location>
        <begin position="104"/>
        <end position="126"/>
    </location>
</feature>
<reference evidence="9" key="1">
    <citation type="submission" date="2020-11" db="EMBL/GenBank/DDBJ databases">
        <title>Isolation and identification of active actinomycetes.</title>
        <authorList>
            <person name="Sun X."/>
        </authorList>
    </citation>
    <scope>NUCLEOTIDE SEQUENCE</scope>
    <source>
        <strain evidence="9">NEAU-A11</strain>
    </source>
</reference>
<dbReference type="RefSeq" id="WP_196418190.1">
    <property type="nucleotide sequence ID" value="NZ_JADQTO010000020.1"/>
</dbReference>
<dbReference type="Gene3D" id="1.10.3720.10">
    <property type="entry name" value="MetI-like"/>
    <property type="match status" value="1"/>
</dbReference>
<dbReference type="Proteomes" id="UP000598146">
    <property type="component" value="Unassembled WGS sequence"/>
</dbReference>
<proteinExistence type="inferred from homology"/>
<evidence type="ECO:0000256" key="6">
    <source>
        <dbReference type="ARBA" id="ARBA00023136"/>
    </source>
</evidence>
<evidence type="ECO:0000256" key="4">
    <source>
        <dbReference type="ARBA" id="ARBA00022692"/>
    </source>
</evidence>
<evidence type="ECO:0000313" key="10">
    <source>
        <dbReference type="Proteomes" id="UP000598146"/>
    </source>
</evidence>
<comment type="caution">
    <text evidence="9">The sequence shown here is derived from an EMBL/GenBank/DDBJ whole genome shotgun (WGS) entry which is preliminary data.</text>
</comment>
<dbReference type="SUPFAM" id="SSF161098">
    <property type="entry name" value="MetI-like"/>
    <property type="match status" value="1"/>
</dbReference>
<keyword evidence="5 7" id="KW-1133">Transmembrane helix</keyword>
<dbReference type="PROSITE" id="PS50928">
    <property type="entry name" value="ABC_TM1"/>
    <property type="match status" value="1"/>
</dbReference>
<feature type="domain" description="ABC transmembrane type-1" evidence="8">
    <location>
        <begin position="56"/>
        <end position="240"/>
    </location>
</feature>
<dbReference type="InterPro" id="IPR000515">
    <property type="entry name" value="MetI-like"/>
</dbReference>
<name>A0A931CH76_9ACTN</name>
<evidence type="ECO:0000256" key="3">
    <source>
        <dbReference type="ARBA" id="ARBA00022475"/>
    </source>
</evidence>
<keyword evidence="4 7" id="KW-0812">Transmembrane</keyword>
<dbReference type="GO" id="GO:0055085">
    <property type="term" value="P:transmembrane transport"/>
    <property type="evidence" value="ECO:0007669"/>
    <property type="project" value="InterPro"/>
</dbReference>
<keyword evidence="2 7" id="KW-0813">Transport</keyword>
<dbReference type="EMBL" id="JADQTO010000020">
    <property type="protein sequence ID" value="MBG0566411.1"/>
    <property type="molecule type" value="Genomic_DNA"/>
</dbReference>
<dbReference type="PANTHER" id="PTHR30151:SF16">
    <property type="entry name" value="ABC TRANSPORTER PERMEASE PROTEIN"/>
    <property type="match status" value="1"/>
</dbReference>
<keyword evidence="6 7" id="KW-0472">Membrane</keyword>
<feature type="transmembrane region" description="Helical" evidence="7">
    <location>
        <begin position="186"/>
        <end position="212"/>
    </location>
</feature>